<sequence length="358" mass="37819">MPWNYDDAQINGIIDGNLKDSPPNPAQVNTASVVRTLLKAMWAAMRGQVSTAVTSIDAVNASLVSRSLNLNAVVYIRADVGDDTRTGETSASSGSTGAVKTLARAIQLHSGKTQKLSIRITSGNLAVDSDLQIIVPELTIMIYAGASLNFIKKTAVKDDANVTVGEGTYCLKCFTDNLLVRVDGNLIVQNHAGSSGTGNPFYYTNAQGAIAICMDQEAVFGISYQTIQLTHYGAVTVGNNATLFTYGTNGTNGYGSELARYKRVYLGGGSLTLGSNATESALKTDKLRETLVFEGSGVSKSVNIRRSYAFAFEIVYNDGCTISVQPAANCSANANNTLTFTGTAGKTVTVRLTSNLIL</sequence>
<evidence type="ECO:0000313" key="2">
    <source>
        <dbReference type="Proteomes" id="UP000479293"/>
    </source>
</evidence>
<dbReference type="RefSeq" id="WP_152764545.1">
    <property type="nucleotide sequence ID" value="NZ_WHLY01000002.1"/>
</dbReference>
<dbReference type="Proteomes" id="UP000479293">
    <property type="component" value="Unassembled WGS sequence"/>
</dbReference>
<name>A0A7C9F5R5_9BACT</name>
<comment type="caution">
    <text evidence="1">The sequence shown here is derived from an EMBL/GenBank/DDBJ whole genome shotgun (WGS) entry which is preliminary data.</text>
</comment>
<dbReference type="EMBL" id="WHLY01000002">
    <property type="protein sequence ID" value="MPR36545.1"/>
    <property type="molecule type" value="Genomic_DNA"/>
</dbReference>
<protein>
    <submittedName>
        <fullName evidence="1">Uncharacterized protein</fullName>
    </submittedName>
</protein>
<proteinExistence type="predicted"/>
<gene>
    <name evidence="1" type="ORF">GBK04_25195</name>
</gene>
<reference evidence="1 2" key="1">
    <citation type="submission" date="2019-10" db="EMBL/GenBank/DDBJ databases">
        <title>Draft Genome Sequence of Cytophagaceae sp. SJW1-29.</title>
        <authorList>
            <person name="Choi A."/>
        </authorList>
    </citation>
    <scope>NUCLEOTIDE SEQUENCE [LARGE SCALE GENOMIC DNA]</scope>
    <source>
        <strain evidence="1 2">SJW1-29</strain>
    </source>
</reference>
<accession>A0A7C9F5R5</accession>
<evidence type="ECO:0000313" key="1">
    <source>
        <dbReference type="EMBL" id="MPR36545.1"/>
    </source>
</evidence>
<keyword evidence="2" id="KW-1185">Reference proteome</keyword>
<organism evidence="1 2">
    <name type="scientific">Salmonirosea aquatica</name>
    <dbReference type="NCBI Taxonomy" id="2654236"/>
    <lineage>
        <taxon>Bacteria</taxon>
        <taxon>Pseudomonadati</taxon>
        <taxon>Bacteroidota</taxon>
        <taxon>Cytophagia</taxon>
        <taxon>Cytophagales</taxon>
        <taxon>Spirosomataceae</taxon>
        <taxon>Salmonirosea</taxon>
    </lineage>
</organism>
<dbReference type="AlphaFoldDB" id="A0A7C9F5R5"/>